<sequence>MMVVASNRRSWWICPSPASSSQVPIRRKSSLSPSLVLLRVDLSEGEGSEDDGEGNVFLPSISPAILISLYSVIPLTHIHPATRKCKSDLKNELFGLEEEERDLWV</sequence>
<keyword evidence="2" id="KW-1185">Reference proteome</keyword>
<dbReference type="EMBL" id="CAKMRJ010005745">
    <property type="protein sequence ID" value="CAH1453130.1"/>
    <property type="molecule type" value="Genomic_DNA"/>
</dbReference>
<dbReference type="AlphaFoldDB" id="A0AAU9PS29"/>
<organism evidence="1 2">
    <name type="scientific">Lactuca virosa</name>
    <dbReference type="NCBI Taxonomy" id="75947"/>
    <lineage>
        <taxon>Eukaryota</taxon>
        <taxon>Viridiplantae</taxon>
        <taxon>Streptophyta</taxon>
        <taxon>Embryophyta</taxon>
        <taxon>Tracheophyta</taxon>
        <taxon>Spermatophyta</taxon>
        <taxon>Magnoliopsida</taxon>
        <taxon>eudicotyledons</taxon>
        <taxon>Gunneridae</taxon>
        <taxon>Pentapetalae</taxon>
        <taxon>asterids</taxon>
        <taxon>campanulids</taxon>
        <taxon>Asterales</taxon>
        <taxon>Asteraceae</taxon>
        <taxon>Cichorioideae</taxon>
        <taxon>Cichorieae</taxon>
        <taxon>Lactucinae</taxon>
        <taxon>Lactuca</taxon>
    </lineage>
</organism>
<evidence type="ECO:0000313" key="1">
    <source>
        <dbReference type="EMBL" id="CAH1453130.1"/>
    </source>
</evidence>
<dbReference type="Proteomes" id="UP001157418">
    <property type="component" value="Unassembled WGS sequence"/>
</dbReference>
<reference evidence="1 2" key="1">
    <citation type="submission" date="2022-01" db="EMBL/GenBank/DDBJ databases">
        <authorList>
            <person name="Xiong W."/>
            <person name="Schranz E."/>
        </authorList>
    </citation>
    <scope>NUCLEOTIDE SEQUENCE [LARGE SCALE GENOMIC DNA]</scope>
</reference>
<evidence type="ECO:0000313" key="2">
    <source>
        <dbReference type="Proteomes" id="UP001157418"/>
    </source>
</evidence>
<name>A0AAU9PS29_9ASTR</name>
<gene>
    <name evidence="1" type="ORF">LVIROSA_LOCUS38396</name>
</gene>
<protein>
    <submittedName>
        <fullName evidence="1">Uncharacterized protein</fullName>
    </submittedName>
</protein>
<accession>A0AAU9PS29</accession>
<comment type="caution">
    <text evidence="1">The sequence shown here is derived from an EMBL/GenBank/DDBJ whole genome shotgun (WGS) entry which is preliminary data.</text>
</comment>
<proteinExistence type="predicted"/>